<dbReference type="InterPro" id="IPR021398">
    <property type="entry name" value="DUF3037"/>
</dbReference>
<reference evidence="1 2" key="1">
    <citation type="submission" date="2018-11" db="EMBL/GenBank/DDBJ databases">
        <title>YIM 102482-1 draft genome.</title>
        <authorList>
            <person name="Li G."/>
            <person name="Jiang Y."/>
        </authorList>
    </citation>
    <scope>NUCLEOTIDE SEQUENCE [LARGE SCALE GENOMIC DNA]</scope>
    <source>
        <strain evidence="1 2">YIM 102482-1</strain>
    </source>
</reference>
<evidence type="ECO:0000313" key="1">
    <source>
        <dbReference type="EMBL" id="RRJ85946.1"/>
    </source>
</evidence>
<dbReference type="Proteomes" id="UP000274391">
    <property type="component" value="Unassembled WGS sequence"/>
</dbReference>
<gene>
    <name evidence="1" type="ORF">EG850_11205</name>
</gene>
<proteinExistence type="predicted"/>
<dbReference type="OrthoDB" id="4964527at2"/>
<dbReference type="Pfam" id="PF11236">
    <property type="entry name" value="DUF3037"/>
    <property type="match status" value="1"/>
</dbReference>
<dbReference type="AlphaFoldDB" id="A0A3P3VWF2"/>
<protein>
    <submittedName>
        <fullName evidence="1">DUF3037 domain-containing protein</fullName>
    </submittedName>
</protein>
<name>A0A3P3VWF2_9MICO</name>
<accession>A0A3P3VWF2</accession>
<dbReference type="RefSeq" id="WP_124973510.1">
    <property type="nucleotide sequence ID" value="NZ_RQVS01000014.1"/>
</dbReference>
<sequence length="278" mass="31220">MIYQTWLLRQVPDVARGEFRNVGVVAGADGGDWAAKILPGSSQRDGARVSDIGDALRDLERRVSDQQGWLASVDDAISERYMHLLAELGNNSFRVADPRPVLAESATAAAEMLFSHLVQREQQDRSQARTLLRKLIHEKLAQSLSSLSSVEFFEHVSASPSVENAFPLSFDFAVEQGSSLELAHAWSFDMMNLDNLMEKIQAWLLGVSIIREHGATVRLDSEQHELRDDTPITVVYDTVWRGPAEERNSLLRNTLSLFEHYEIDATPISSFEPEMLLR</sequence>
<comment type="caution">
    <text evidence="1">The sequence shown here is derived from an EMBL/GenBank/DDBJ whole genome shotgun (WGS) entry which is preliminary data.</text>
</comment>
<dbReference type="EMBL" id="RQVS01000014">
    <property type="protein sequence ID" value="RRJ85946.1"/>
    <property type="molecule type" value="Genomic_DNA"/>
</dbReference>
<evidence type="ECO:0000313" key="2">
    <source>
        <dbReference type="Proteomes" id="UP000274391"/>
    </source>
</evidence>
<organism evidence="1 2">
    <name type="scientific">Gulosibacter macacae</name>
    <dbReference type="NCBI Taxonomy" id="2488791"/>
    <lineage>
        <taxon>Bacteria</taxon>
        <taxon>Bacillati</taxon>
        <taxon>Actinomycetota</taxon>
        <taxon>Actinomycetes</taxon>
        <taxon>Micrococcales</taxon>
        <taxon>Microbacteriaceae</taxon>
        <taxon>Gulosibacter</taxon>
    </lineage>
</organism>
<keyword evidence="2" id="KW-1185">Reference proteome</keyword>